<feature type="domain" description="Pyrrolo-quinoline quinone repeat" evidence="1">
    <location>
        <begin position="142"/>
        <end position="376"/>
    </location>
</feature>
<keyword evidence="3" id="KW-1185">Reference proteome</keyword>
<protein>
    <submittedName>
        <fullName evidence="2">Contains PQQ-like beta-propeller repeat (PQQ) (PDB:6TJG)</fullName>
    </submittedName>
</protein>
<proteinExistence type="predicted"/>
<dbReference type="PANTHER" id="PTHR34512:SF30">
    <property type="entry name" value="OUTER MEMBRANE PROTEIN ASSEMBLY FACTOR BAMB"/>
    <property type="match status" value="1"/>
</dbReference>
<comment type="caution">
    <text evidence="2">The sequence shown here is derived from an EMBL/GenBank/DDBJ whole genome shotgun (WGS) entry which is preliminary data.</text>
</comment>
<dbReference type="PROSITE" id="PS51257">
    <property type="entry name" value="PROKAR_LIPOPROTEIN"/>
    <property type="match status" value="1"/>
</dbReference>
<dbReference type="Gene3D" id="2.130.10.10">
    <property type="entry name" value="YVTN repeat-like/Quinoprotein amine dehydrogenase"/>
    <property type="match status" value="1"/>
</dbReference>
<dbReference type="SMART" id="SM00564">
    <property type="entry name" value="PQQ"/>
    <property type="match status" value="6"/>
</dbReference>
<gene>
    <name evidence="2" type="ORF">R83534S58_LOCUS1336</name>
</gene>
<dbReference type="InterPro" id="IPR002372">
    <property type="entry name" value="PQQ_rpt_dom"/>
</dbReference>
<dbReference type="Proteomes" id="UP001154272">
    <property type="component" value="Unassembled WGS sequence"/>
</dbReference>
<dbReference type="PANTHER" id="PTHR34512">
    <property type="entry name" value="CELL SURFACE PROTEIN"/>
    <property type="match status" value="1"/>
</dbReference>
<dbReference type="InterPro" id="IPR011047">
    <property type="entry name" value="Quinoprotein_ADH-like_sf"/>
</dbReference>
<name>A0ABM9HQ05_9PROT</name>
<reference evidence="2" key="1">
    <citation type="submission" date="2022-10" db="EMBL/GenBank/DDBJ databases">
        <authorList>
            <person name="Botero Cardona J."/>
        </authorList>
    </citation>
    <scope>NUCLEOTIDE SEQUENCE</scope>
    <source>
        <strain evidence="2">R-83534</strain>
    </source>
</reference>
<dbReference type="Pfam" id="PF13360">
    <property type="entry name" value="PQQ_2"/>
    <property type="match status" value="1"/>
</dbReference>
<dbReference type="SUPFAM" id="SSF50998">
    <property type="entry name" value="Quinoprotein alcohol dehydrogenase-like"/>
    <property type="match status" value="1"/>
</dbReference>
<evidence type="ECO:0000313" key="3">
    <source>
        <dbReference type="Proteomes" id="UP001154272"/>
    </source>
</evidence>
<dbReference type="InterPro" id="IPR018391">
    <property type="entry name" value="PQQ_b-propeller_rpt"/>
</dbReference>
<dbReference type="EMBL" id="CAMXCH010000002">
    <property type="protein sequence ID" value="CAI3944549.1"/>
    <property type="molecule type" value="Genomic_DNA"/>
</dbReference>
<evidence type="ECO:0000313" key="2">
    <source>
        <dbReference type="EMBL" id="CAI3944549.1"/>
    </source>
</evidence>
<evidence type="ECO:0000259" key="1">
    <source>
        <dbReference type="Pfam" id="PF13360"/>
    </source>
</evidence>
<dbReference type="RefSeq" id="WP_034336656.1">
    <property type="nucleotide sequence ID" value="NZ_CAMXCH010000002.1"/>
</dbReference>
<sequence length="459" mass="48992">MTKSLPATHKGFSRRSILLATGGSMALVACGHKNSKPILVGKRADVFSSGAGLMVDQDDHTPITIPAPVIDSKWMQEGRVPSHTSIHSAIGGVRKRWDCSIGSGNSEPSPLAFMALGSKGRGIVSTTPVVDGERFFTVDAVGKVTAFDWKTKKVLWKLNPNKKGSKSSNLGGGIGLTDDALYVVDGVAQTLRVDRNTGNVVWRIDVGTPGRSAPTIVDERVYFGTIDGSLFCLDSKTGNQIWSYQTGSVQTKLFGQPAPAYFDGIIVAGFGTGDLVALRAETGEQIWTETLGRSGRDSDTDFSAISALPVIVDGTVYAISVGSVLVAIDVRSGRRLWEREAAGQNAMVVISDWLFALSLDQQLACLDRVTGRVRWVTQLRRFKNEEKSKDPIAWYGPVLGGGQLICISDFGDNGLVTIDPATGKVTKVVKTDITPALAPVIVNENLLVLGQNGKLTAFG</sequence>
<organism evidence="2 3">
    <name type="scientific">Commensalibacter papalotli</name>
    <name type="common">ex Botero et al. 2024</name>
    <dbReference type="NCBI Taxonomy" id="2972766"/>
    <lineage>
        <taxon>Bacteria</taxon>
        <taxon>Pseudomonadati</taxon>
        <taxon>Pseudomonadota</taxon>
        <taxon>Alphaproteobacteria</taxon>
        <taxon>Acetobacterales</taxon>
        <taxon>Acetobacteraceae</taxon>
    </lineage>
</organism>
<accession>A0ABM9HQ05</accession>
<dbReference type="InterPro" id="IPR015943">
    <property type="entry name" value="WD40/YVTN_repeat-like_dom_sf"/>
</dbReference>